<dbReference type="InterPro" id="IPR036725">
    <property type="entry name" value="ColE3_ribonuclease_sf"/>
</dbReference>
<feature type="region of interest" description="Disordered" evidence="1">
    <location>
        <begin position="58"/>
        <end position="82"/>
    </location>
</feature>
<dbReference type="GO" id="GO:0043022">
    <property type="term" value="F:ribosome binding"/>
    <property type="evidence" value="ECO:0007669"/>
    <property type="project" value="InterPro"/>
</dbReference>
<proteinExistence type="predicted"/>
<name>A0AAW3ULH1_9BURK</name>
<protein>
    <submittedName>
        <fullName evidence="2">Uncharacterized protein</fullName>
    </submittedName>
</protein>
<dbReference type="GO" id="GO:0016788">
    <property type="term" value="F:hydrolase activity, acting on ester bonds"/>
    <property type="evidence" value="ECO:0007669"/>
    <property type="project" value="InterPro"/>
</dbReference>
<sequence>MKQTAQAVATDNGCTKDSQLSRINGRDVYRADDGTLYVVDSQHERLEQVDRKTGAHMGEVGMLDLQPTKPADTSGRHDLKLK</sequence>
<comment type="caution">
    <text evidence="2">The sequence shown here is derived from an EMBL/GenBank/DDBJ whole genome shotgun (WGS) entry which is preliminary data.</text>
</comment>
<accession>A0AAW3ULH1</accession>
<reference evidence="2 3" key="1">
    <citation type="submission" date="2020-08" db="EMBL/GenBank/DDBJ databases">
        <title>Genomic Encyclopedia of Type Strains, Phase IV (KMG-V): Genome sequencing to study the core and pangenomes of soil and plant-associated prokaryotes.</title>
        <authorList>
            <person name="Whitman W."/>
        </authorList>
    </citation>
    <scope>NUCLEOTIDE SEQUENCE [LARGE SCALE GENOMIC DNA]</scope>
    <source>
        <strain evidence="2 3">SEMIA 4013</strain>
    </source>
</reference>
<gene>
    <name evidence="2" type="ORF">GGD69_000259</name>
</gene>
<dbReference type="Gene3D" id="3.10.380.10">
    <property type="entry name" value="Colicin E3-like ribonuclease domain"/>
    <property type="match status" value="1"/>
</dbReference>
<evidence type="ECO:0000313" key="2">
    <source>
        <dbReference type="EMBL" id="MBB6199438.1"/>
    </source>
</evidence>
<dbReference type="EMBL" id="JACIIK010000001">
    <property type="protein sequence ID" value="MBB6199438.1"/>
    <property type="molecule type" value="Genomic_DNA"/>
</dbReference>
<dbReference type="AlphaFoldDB" id="A0AAW3ULH1"/>
<dbReference type="RefSeq" id="WP_183796414.1">
    <property type="nucleotide sequence ID" value="NZ_JACIII010000001.1"/>
</dbReference>
<evidence type="ECO:0000256" key="1">
    <source>
        <dbReference type="SAM" id="MobiDB-lite"/>
    </source>
</evidence>
<dbReference type="Proteomes" id="UP000518681">
    <property type="component" value="Unassembled WGS sequence"/>
</dbReference>
<organism evidence="2 3">
    <name type="scientific">Paraburkholderia fungorum</name>
    <dbReference type="NCBI Taxonomy" id="134537"/>
    <lineage>
        <taxon>Bacteria</taxon>
        <taxon>Pseudomonadati</taxon>
        <taxon>Pseudomonadota</taxon>
        <taxon>Betaproteobacteria</taxon>
        <taxon>Burkholderiales</taxon>
        <taxon>Burkholderiaceae</taxon>
        <taxon>Paraburkholderia</taxon>
    </lineage>
</organism>
<dbReference type="GO" id="GO:0003723">
    <property type="term" value="F:RNA binding"/>
    <property type="evidence" value="ECO:0007669"/>
    <property type="project" value="InterPro"/>
</dbReference>
<dbReference type="SUPFAM" id="SSF63840">
    <property type="entry name" value="Ribonuclease domain of colicin E3"/>
    <property type="match status" value="1"/>
</dbReference>
<evidence type="ECO:0000313" key="3">
    <source>
        <dbReference type="Proteomes" id="UP000518681"/>
    </source>
</evidence>